<gene>
    <name evidence="2" type="ORF">IPOD504_LOCUS13168</name>
</gene>
<organism evidence="2 3">
    <name type="scientific">Iphiclides podalirius</name>
    <name type="common">scarce swallowtail</name>
    <dbReference type="NCBI Taxonomy" id="110791"/>
    <lineage>
        <taxon>Eukaryota</taxon>
        <taxon>Metazoa</taxon>
        <taxon>Ecdysozoa</taxon>
        <taxon>Arthropoda</taxon>
        <taxon>Hexapoda</taxon>
        <taxon>Insecta</taxon>
        <taxon>Pterygota</taxon>
        <taxon>Neoptera</taxon>
        <taxon>Endopterygota</taxon>
        <taxon>Lepidoptera</taxon>
        <taxon>Glossata</taxon>
        <taxon>Ditrysia</taxon>
        <taxon>Papilionoidea</taxon>
        <taxon>Papilionidae</taxon>
        <taxon>Papilioninae</taxon>
        <taxon>Iphiclides</taxon>
    </lineage>
</organism>
<feature type="compositionally biased region" description="Polar residues" evidence="1">
    <location>
        <begin position="15"/>
        <end position="24"/>
    </location>
</feature>
<proteinExistence type="predicted"/>
<evidence type="ECO:0000313" key="3">
    <source>
        <dbReference type="Proteomes" id="UP000837857"/>
    </source>
</evidence>
<dbReference type="EMBL" id="OW152816">
    <property type="protein sequence ID" value="CAH2065862.1"/>
    <property type="molecule type" value="Genomic_DNA"/>
</dbReference>
<sequence length="119" mass="13173">MMNAMWSSLHRPLDKNSTGGRSNDGQVFLASTGIPSSWSIHGHPTRDGRFVENQLTTEAGCPNQIGSQLRRLTVTRLRRIDIVPTTHVRDMYTFKRAHLPSCAASLASSCNAYSCPTNR</sequence>
<protein>
    <submittedName>
        <fullName evidence="2">Uncharacterized protein</fullName>
    </submittedName>
</protein>
<feature type="region of interest" description="Disordered" evidence="1">
    <location>
        <begin position="1"/>
        <end position="24"/>
    </location>
</feature>
<evidence type="ECO:0000313" key="2">
    <source>
        <dbReference type="EMBL" id="CAH2065862.1"/>
    </source>
</evidence>
<accession>A0ABN8ISE1</accession>
<evidence type="ECO:0000256" key="1">
    <source>
        <dbReference type="SAM" id="MobiDB-lite"/>
    </source>
</evidence>
<reference evidence="2" key="1">
    <citation type="submission" date="2022-03" db="EMBL/GenBank/DDBJ databases">
        <authorList>
            <person name="Martin H S."/>
        </authorList>
    </citation>
    <scope>NUCLEOTIDE SEQUENCE</scope>
</reference>
<keyword evidence="3" id="KW-1185">Reference proteome</keyword>
<feature type="non-terminal residue" evidence="2">
    <location>
        <position position="119"/>
    </location>
</feature>
<dbReference type="Proteomes" id="UP000837857">
    <property type="component" value="Chromosome 4"/>
</dbReference>
<name>A0ABN8ISE1_9NEOP</name>